<gene>
    <name evidence="2" type="ORF">ALMOND_2B016919</name>
</gene>
<accession>A0A5E4G3J2</accession>
<proteinExistence type="predicted"/>
<organism evidence="2 3">
    <name type="scientific">Prunus dulcis</name>
    <name type="common">Almond</name>
    <name type="synonym">Amygdalus dulcis</name>
    <dbReference type="NCBI Taxonomy" id="3755"/>
    <lineage>
        <taxon>Eukaryota</taxon>
        <taxon>Viridiplantae</taxon>
        <taxon>Streptophyta</taxon>
        <taxon>Embryophyta</taxon>
        <taxon>Tracheophyta</taxon>
        <taxon>Spermatophyta</taxon>
        <taxon>Magnoliopsida</taxon>
        <taxon>eudicotyledons</taxon>
        <taxon>Gunneridae</taxon>
        <taxon>Pentapetalae</taxon>
        <taxon>rosids</taxon>
        <taxon>fabids</taxon>
        <taxon>Rosales</taxon>
        <taxon>Rosaceae</taxon>
        <taxon>Amygdaloideae</taxon>
        <taxon>Amygdaleae</taxon>
        <taxon>Prunus</taxon>
    </lineage>
</organism>
<evidence type="ECO:0000313" key="3">
    <source>
        <dbReference type="Proteomes" id="UP000327085"/>
    </source>
</evidence>
<dbReference type="Proteomes" id="UP000327085">
    <property type="component" value="Chromosome 2"/>
</dbReference>
<protein>
    <submittedName>
        <fullName evidence="2">PREDICTED: TMV resistance</fullName>
    </submittedName>
</protein>
<evidence type="ECO:0000313" key="2">
    <source>
        <dbReference type="EMBL" id="VVA34375.1"/>
    </source>
</evidence>
<name>A0A5E4G3J2_PRUDU</name>
<dbReference type="InParanoid" id="A0A5E4G3J2"/>
<dbReference type="Gramene" id="VVA34375">
    <property type="protein sequence ID" value="VVA34375"/>
    <property type="gene ID" value="Prudul26B016919"/>
</dbReference>
<evidence type="ECO:0000256" key="1">
    <source>
        <dbReference type="SAM" id="MobiDB-lite"/>
    </source>
</evidence>
<dbReference type="EMBL" id="CABIKO010000329">
    <property type="protein sequence ID" value="VVA34375.1"/>
    <property type="molecule type" value="Genomic_DNA"/>
</dbReference>
<feature type="region of interest" description="Disordered" evidence="1">
    <location>
        <begin position="151"/>
        <end position="171"/>
    </location>
</feature>
<sequence>MGLPRENQDMLWIMSRWNFGNDKLEGGEELRVSVKSGLWAKEFAIQLVHEEENKGKGVGSNGEDIVTLPWNQNVVKAGDVPGSVSASKYEMWKGKYFLCNHRYRIHQAQFRRCQGNSAYGDYSYKPGASFYFNNFLFTHEVDISEKKLNGDAVVGEDGGKDEEDEGAGRHR</sequence>
<reference evidence="3" key="1">
    <citation type="journal article" date="2020" name="Plant J.">
        <title>Transposons played a major role in the diversification between the closely related almond and peach genomes: results from the almond genome sequence.</title>
        <authorList>
            <person name="Alioto T."/>
            <person name="Alexiou K.G."/>
            <person name="Bardil A."/>
            <person name="Barteri F."/>
            <person name="Castanera R."/>
            <person name="Cruz F."/>
            <person name="Dhingra A."/>
            <person name="Duval H."/>
            <person name="Fernandez I Marti A."/>
            <person name="Frias L."/>
            <person name="Galan B."/>
            <person name="Garcia J.L."/>
            <person name="Howad W."/>
            <person name="Gomez-Garrido J."/>
            <person name="Gut M."/>
            <person name="Julca I."/>
            <person name="Morata J."/>
            <person name="Puigdomenech P."/>
            <person name="Ribeca P."/>
            <person name="Rubio Cabetas M.J."/>
            <person name="Vlasova A."/>
            <person name="Wirthensohn M."/>
            <person name="Garcia-Mas J."/>
            <person name="Gabaldon T."/>
            <person name="Casacuberta J.M."/>
            <person name="Arus P."/>
        </authorList>
    </citation>
    <scope>NUCLEOTIDE SEQUENCE [LARGE SCALE GENOMIC DNA]</scope>
    <source>
        <strain evidence="3">cv. Texas</strain>
    </source>
</reference>
<dbReference type="AlphaFoldDB" id="A0A5E4G3J2"/>